<keyword evidence="2" id="KW-1185">Reference proteome</keyword>
<dbReference type="Proteomes" id="UP000201083">
    <property type="component" value="Segment"/>
</dbReference>
<dbReference type="RefSeq" id="YP_009202511.1">
    <property type="nucleotide sequence ID" value="NC_028843.1"/>
</dbReference>
<sequence>MLRRAARSVTKQLRQRWAAPGPRVLLAHRYGAKRHTAKDP</sequence>
<accession>A0A0K2FMU9</accession>
<organism evidence="1 2">
    <name type="scientific">Mycobacterium phage Lolly9</name>
    <dbReference type="NCBI Taxonomy" id="1698711"/>
    <lineage>
        <taxon>Viruses</taxon>
        <taxon>Duplodnaviria</taxon>
        <taxon>Heunggongvirae</taxon>
        <taxon>Uroviricota</taxon>
        <taxon>Caudoviricetes</taxon>
        <taxon>Vilmaviridae</taxon>
        <taxon>Lclasvirinae</taxon>
        <taxon>Lumosvirus</taxon>
        <taxon>Lumosvirus lolly9</taxon>
    </lineage>
</organism>
<name>A0A0K2FMU9_9CAUD</name>
<evidence type="ECO:0000313" key="2">
    <source>
        <dbReference type="Proteomes" id="UP000201083"/>
    </source>
</evidence>
<dbReference type="GeneID" id="26629496"/>
<gene>
    <name evidence="1" type="primary">135</name>
    <name evidence="1" type="ORF">LOLLY9_135</name>
</gene>
<dbReference type="EMBL" id="KT281791">
    <property type="protein sequence ID" value="ALA48542.1"/>
    <property type="molecule type" value="Genomic_DNA"/>
</dbReference>
<proteinExistence type="predicted"/>
<reference evidence="1 2" key="1">
    <citation type="submission" date="2015-07" db="EMBL/GenBank/DDBJ databases">
        <authorList>
            <person name="Ntshalintshall L."/>
            <person name="Reedoy K."/>
            <person name="Ramruthan J."/>
            <person name="Borthwick M."/>
            <person name="Moodley O.R."/>
            <person name="Larsen M.H."/>
            <person name="Russell D.H."/>
            <person name="Bowman C.A."/>
            <person name="Pope W.A."/>
            <person name="Mavrich T.H."/>
            <person name="Guerrero C.N."/>
            <person name="Jacobs-Sera D.A."/>
            <person name="Hendrix R.W."/>
            <person name="Hatfull G.F."/>
        </authorList>
    </citation>
    <scope>NUCLEOTIDE SEQUENCE [LARGE SCALE GENOMIC DNA]</scope>
</reference>
<evidence type="ECO:0000313" key="1">
    <source>
        <dbReference type="EMBL" id="ALA48542.1"/>
    </source>
</evidence>
<dbReference type="KEGG" id="vg:26629496"/>
<protein>
    <submittedName>
        <fullName evidence="1">Uncharacterized protein</fullName>
    </submittedName>
</protein>